<keyword evidence="2" id="KW-1185">Reference proteome</keyword>
<sequence>MPVSRISILLPLLAMSPLIGTTPVPLLDSDEPATRWIHPYFQIHVGLADEMSLAEIQQLPDSPFRPMATVRIRNASLKAAYWYRWSFSGGYNAGRALIKVKK</sequence>
<name>A0ABZ0S2X1_9GAMM</name>
<protein>
    <submittedName>
        <fullName evidence="1">Uncharacterized protein</fullName>
    </submittedName>
</protein>
<evidence type="ECO:0000313" key="1">
    <source>
        <dbReference type="EMBL" id="WPL15542.1"/>
    </source>
</evidence>
<accession>A0ABZ0S2X1</accession>
<evidence type="ECO:0000313" key="2">
    <source>
        <dbReference type="Proteomes" id="UP001432180"/>
    </source>
</evidence>
<dbReference type="EMBL" id="CP121472">
    <property type="protein sequence ID" value="WPL15542.1"/>
    <property type="molecule type" value="Genomic_DNA"/>
</dbReference>
<reference evidence="1 2" key="1">
    <citation type="journal article" date="2023" name="Microorganisms">
        <title>Thiorhodovibrio frisius and Trv. litoralis spp. nov., Two Novel Members from a Clade of Fastidious Purple Sulfur Bacteria That Exhibit Unique Red-Shifted Light-Harvesting Capabilities.</title>
        <authorList>
            <person name="Methner A."/>
            <person name="Kuzyk S.B."/>
            <person name="Petersen J."/>
            <person name="Bauer S."/>
            <person name="Brinkmann H."/>
            <person name="Sichau K."/>
            <person name="Wanner G."/>
            <person name="Wolf J."/>
            <person name="Neumann-Schaal M."/>
            <person name="Henke P."/>
            <person name="Tank M."/>
            <person name="Sproer C."/>
            <person name="Bunk B."/>
            <person name="Overmann J."/>
        </authorList>
    </citation>
    <scope>NUCLEOTIDE SEQUENCE [LARGE SCALE GENOMIC DNA]</scope>
    <source>
        <strain evidence="1 2">DSM 6702</strain>
    </source>
</reference>
<dbReference type="Proteomes" id="UP001432180">
    <property type="component" value="Chromosome"/>
</dbReference>
<proteinExistence type="predicted"/>
<organism evidence="1 2">
    <name type="scientific">Thiorhodovibrio winogradskyi</name>
    <dbReference type="NCBI Taxonomy" id="77007"/>
    <lineage>
        <taxon>Bacteria</taxon>
        <taxon>Pseudomonadati</taxon>
        <taxon>Pseudomonadota</taxon>
        <taxon>Gammaproteobacteria</taxon>
        <taxon>Chromatiales</taxon>
        <taxon>Chromatiaceae</taxon>
        <taxon>Thiorhodovibrio</taxon>
    </lineage>
</organism>
<gene>
    <name evidence="1" type="ORF">Thiowin_00441</name>
</gene>